<reference evidence="2" key="1">
    <citation type="submission" date="2020-05" db="EMBL/GenBank/DDBJ databases">
        <title>WGS assembly of Panicum virgatum.</title>
        <authorList>
            <person name="Lovell J.T."/>
            <person name="Jenkins J."/>
            <person name="Shu S."/>
            <person name="Juenger T.E."/>
            <person name="Schmutz J."/>
        </authorList>
    </citation>
    <scope>NUCLEOTIDE SEQUENCE</scope>
    <source>
        <strain evidence="2">AP13</strain>
    </source>
</reference>
<organism evidence="2 3">
    <name type="scientific">Panicum virgatum</name>
    <name type="common">Blackwell switchgrass</name>
    <dbReference type="NCBI Taxonomy" id="38727"/>
    <lineage>
        <taxon>Eukaryota</taxon>
        <taxon>Viridiplantae</taxon>
        <taxon>Streptophyta</taxon>
        <taxon>Embryophyta</taxon>
        <taxon>Tracheophyta</taxon>
        <taxon>Spermatophyta</taxon>
        <taxon>Magnoliopsida</taxon>
        <taxon>Liliopsida</taxon>
        <taxon>Poales</taxon>
        <taxon>Poaceae</taxon>
        <taxon>PACMAD clade</taxon>
        <taxon>Panicoideae</taxon>
        <taxon>Panicodae</taxon>
        <taxon>Paniceae</taxon>
        <taxon>Panicinae</taxon>
        <taxon>Panicum</taxon>
        <taxon>Panicum sect. Hiantes</taxon>
    </lineage>
</organism>
<sequence>MSKQYLLRSTKMHHNQKKSHSSHQISSYNFAEKKDYDTILNYKFLTDNNHTFSLSRWSNDGRCFTEHWLIPLTIEIHGIPPYMFDVSSLGALLDPHCDIESYTMNKKTGTCTVEAYAAGIHCIPPTGFISYTTRNGLATSVHSYPVTLKTKFSPKVTQLGFDWIGEKYDEVHSKPVSPPYKDNEENIDSEMLREADKEIFEAEMKHENKLNAAPCIGGASYSGESSDYDDPNDAYYYPDSDREPKNW</sequence>
<evidence type="ECO:0000256" key="1">
    <source>
        <dbReference type="SAM" id="MobiDB-lite"/>
    </source>
</evidence>
<keyword evidence="3" id="KW-1185">Reference proteome</keyword>
<comment type="caution">
    <text evidence="2">The sequence shown here is derived from an EMBL/GenBank/DDBJ whole genome shotgun (WGS) entry which is preliminary data.</text>
</comment>
<protein>
    <submittedName>
        <fullName evidence="2">Uncharacterized protein</fullName>
    </submittedName>
</protein>
<proteinExistence type="predicted"/>
<dbReference type="AlphaFoldDB" id="A0A8T0RQ57"/>
<feature type="region of interest" description="Disordered" evidence="1">
    <location>
        <begin position="221"/>
        <end position="247"/>
    </location>
</feature>
<accession>A0A8T0RQ57</accession>
<dbReference type="Proteomes" id="UP000823388">
    <property type="component" value="Chromosome 5N"/>
</dbReference>
<evidence type="ECO:0000313" key="2">
    <source>
        <dbReference type="EMBL" id="KAG2586679.1"/>
    </source>
</evidence>
<gene>
    <name evidence="2" type="ORF">PVAP13_5NG065881</name>
</gene>
<name>A0A8T0RQ57_PANVG</name>
<dbReference type="EMBL" id="CM029046">
    <property type="protein sequence ID" value="KAG2586679.1"/>
    <property type="molecule type" value="Genomic_DNA"/>
</dbReference>
<evidence type="ECO:0000313" key="3">
    <source>
        <dbReference type="Proteomes" id="UP000823388"/>
    </source>
</evidence>